<organism evidence="1 2">
    <name type="scientific">Sphingomonas aurea</name>
    <dbReference type="NCBI Taxonomy" id="3063994"/>
    <lineage>
        <taxon>Bacteria</taxon>
        <taxon>Pseudomonadati</taxon>
        <taxon>Pseudomonadota</taxon>
        <taxon>Alphaproteobacteria</taxon>
        <taxon>Sphingomonadales</taxon>
        <taxon>Sphingomonadaceae</taxon>
        <taxon>Sphingomonas</taxon>
    </lineage>
</organism>
<dbReference type="EMBL" id="JAUUDS010000001">
    <property type="protein sequence ID" value="MDP1025789.1"/>
    <property type="molecule type" value="Genomic_DNA"/>
</dbReference>
<reference evidence="1 2" key="1">
    <citation type="submission" date="2023-07" db="EMBL/GenBank/DDBJ databases">
        <authorList>
            <person name="Kim M.K."/>
        </authorList>
    </citation>
    <scope>NUCLEOTIDE SEQUENCE [LARGE SCALE GENOMIC DNA]</scope>
    <source>
        <strain evidence="1 2">KR1UV-12</strain>
    </source>
</reference>
<evidence type="ECO:0000313" key="2">
    <source>
        <dbReference type="Proteomes" id="UP001230685"/>
    </source>
</evidence>
<proteinExistence type="predicted"/>
<dbReference type="SUPFAM" id="SSF52172">
    <property type="entry name" value="CheY-like"/>
    <property type="match status" value="1"/>
</dbReference>
<sequence>MTELGAIPAARPAVLVIDNAVADRCLAAQAFATAGWMAVGVASDGWAAAGRAQPPSLVLVAGDGPPVAALRATPNVGEAPLVAWTREGLTPSGYDDGLVKPFTPAAIAALARRWRPDDPSAVLGRLEAALGRAEIAAMTAKLREQLRAALETGGRAEAHRIAGIAGMLGFAELGAAWLAVADGAVDALPPARIATRRALLALARRG</sequence>
<gene>
    <name evidence="1" type="ORF">Q5H91_01045</name>
</gene>
<dbReference type="InterPro" id="IPR011006">
    <property type="entry name" value="CheY-like_superfamily"/>
</dbReference>
<evidence type="ECO:0000313" key="1">
    <source>
        <dbReference type="EMBL" id="MDP1025789.1"/>
    </source>
</evidence>
<accession>A0ABT9EFX7</accession>
<name>A0ABT9EFX7_9SPHN</name>
<keyword evidence="2" id="KW-1185">Reference proteome</keyword>
<dbReference type="Proteomes" id="UP001230685">
    <property type="component" value="Unassembled WGS sequence"/>
</dbReference>
<protein>
    <submittedName>
        <fullName evidence="1">Uncharacterized protein</fullName>
    </submittedName>
</protein>
<comment type="caution">
    <text evidence="1">The sequence shown here is derived from an EMBL/GenBank/DDBJ whole genome shotgun (WGS) entry which is preliminary data.</text>
</comment>
<dbReference type="RefSeq" id="WP_305171374.1">
    <property type="nucleotide sequence ID" value="NZ_JAUUDS010000001.1"/>
</dbReference>